<gene>
    <name evidence="1" type="ORF">RRG08_043856</name>
</gene>
<evidence type="ECO:0000313" key="1">
    <source>
        <dbReference type="EMBL" id="KAK3713274.1"/>
    </source>
</evidence>
<sequence length="89" mass="9945">MLDRKIGKTEETGNQGHSHSFVLTVRVSLTATGSQRESSRDSSDSMRLCQRWTLEGCPPKHETRWKIETVFDCASCASAKSGHDRFPSC</sequence>
<name>A0AAE0XUE8_9GAST</name>
<comment type="caution">
    <text evidence="1">The sequence shown here is derived from an EMBL/GenBank/DDBJ whole genome shotgun (WGS) entry which is preliminary data.</text>
</comment>
<organism evidence="1 2">
    <name type="scientific">Elysia crispata</name>
    <name type="common">lettuce slug</name>
    <dbReference type="NCBI Taxonomy" id="231223"/>
    <lineage>
        <taxon>Eukaryota</taxon>
        <taxon>Metazoa</taxon>
        <taxon>Spiralia</taxon>
        <taxon>Lophotrochozoa</taxon>
        <taxon>Mollusca</taxon>
        <taxon>Gastropoda</taxon>
        <taxon>Heterobranchia</taxon>
        <taxon>Euthyneura</taxon>
        <taxon>Panpulmonata</taxon>
        <taxon>Sacoglossa</taxon>
        <taxon>Placobranchoidea</taxon>
        <taxon>Plakobranchidae</taxon>
        <taxon>Elysia</taxon>
    </lineage>
</organism>
<evidence type="ECO:0000313" key="2">
    <source>
        <dbReference type="Proteomes" id="UP001283361"/>
    </source>
</evidence>
<accession>A0AAE0XUE8</accession>
<dbReference type="AlphaFoldDB" id="A0AAE0XUE8"/>
<reference evidence="1" key="1">
    <citation type="journal article" date="2023" name="G3 (Bethesda)">
        <title>A reference genome for the long-term kleptoplast-retaining sea slug Elysia crispata morphotype clarki.</title>
        <authorList>
            <person name="Eastman K.E."/>
            <person name="Pendleton A.L."/>
            <person name="Shaikh M.A."/>
            <person name="Suttiyut T."/>
            <person name="Ogas R."/>
            <person name="Tomko P."/>
            <person name="Gavelis G."/>
            <person name="Widhalm J.R."/>
            <person name="Wisecaver J.H."/>
        </authorList>
    </citation>
    <scope>NUCLEOTIDE SEQUENCE</scope>
    <source>
        <strain evidence="1">ECLA1</strain>
    </source>
</reference>
<proteinExistence type="predicted"/>
<protein>
    <submittedName>
        <fullName evidence="1">Uncharacterized protein</fullName>
    </submittedName>
</protein>
<dbReference type="Proteomes" id="UP001283361">
    <property type="component" value="Unassembled WGS sequence"/>
</dbReference>
<dbReference type="EMBL" id="JAWDGP010007564">
    <property type="protein sequence ID" value="KAK3713274.1"/>
    <property type="molecule type" value="Genomic_DNA"/>
</dbReference>
<keyword evidence="2" id="KW-1185">Reference proteome</keyword>